<dbReference type="OrthoDB" id="2565042at2759"/>
<gene>
    <name evidence="5" type="ORF">I316_05164</name>
</gene>
<dbReference type="Proteomes" id="UP000092666">
    <property type="component" value="Unassembled WGS sequence"/>
</dbReference>
<keyword evidence="2" id="KW-0862">Zinc</keyword>
<keyword evidence="3" id="KW-0539">Nucleus</keyword>
<keyword evidence="6" id="KW-1185">Reference proteome</keyword>
<protein>
    <submittedName>
        <fullName evidence="5">Uncharacterized protein</fullName>
    </submittedName>
</protein>
<evidence type="ECO:0000256" key="2">
    <source>
        <dbReference type="ARBA" id="ARBA00022833"/>
    </source>
</evidence>
<dbReference type="InterPro" id="IPR009061">
    <property type="entry name" value="DNA-bd_dom_put_sf"/>
</dbReference>
<evidence type="ECO:0000313" key="6">
    <source>
        <dbReference type="Proteomes" id="UP000092666"/>
    </source>
</evidence>
<evidence type="ECO:0000256" key="1">
    <source>
        <dbReference type="ARBA" id="ARBA00004123"/>
    </source>
</evidence>
<dbReference type="SUPFAM" id="SSF46955">
    <property type="entry name" value="Putative DNA-binding domain"/>
    <property type="match status" value="1"/>
</dbReference>
<feature type="compositionally biased region" description="Acidic residues" evidence="4">
    <location>
        <begin position="210"/>
        <end position="224"/>
    </location>
</feature>
<dbReference type="InterPro" id="IPR037129">
    <property type="entry name" value="XPA_sf"/>
</dbReference>
<dbReference type="EMBL" id="KV700127">
    <property type="protein sequence ID" value="OCF33119.1"/>
    <property type="molecule type" value="Genomic_DNA"/>
</dbReference>
<reference evidence="6" key="2">
    <citation type="submission" date="2013-12" db="EMBL/GenBank/DDBJ databases">
        <title>Evolution of pathogenesis and genome organization in the Tremellales.</title>
        <authorList>
            <person name="Cuomo C."/>
            <person name="Litvintseva A."/>
            <person name="Heitman J."/>
            <person name="Chen Y."/>
            <person name="Sun S."/>
            <person name="Springer D."/>
            <person name="Dromer F."/>
            <person name="Young S."/>
            <person name="Zeng Q."/>
            <person name="Chapman S."/>
            <person name="Gujja S."/>
            <person name="Saif S."/>
            <person name="Birren B."/>
        </authorList>
    </citation>
    <scope>NUCLEOTIDE SEQUENCE [LARGE SCALE GENOMIC DNA]</scope>
    <source>
        <strain evidence="6">BCC8398</strain>
    </source>
</reference>
<dbReference type="GO" id="GO:0005634">
    <property type="term" value="C:nucleus"/>
    <property type="evidence" value="ECO:0007669"/>
    <property type="project" value="UniProtKB-SubCell"/>
</dbReference>
<dbReference type="CDD" id="cd21075">
    <property type="entry name" value="DBD_XPA-like"/>
    <property type="match status" value="1"/>
</dbReference>
<dbReference type="Gene3D" id="3.90.530.10">
    <property type="entry name" value="XPA C-terminal domain"/>
    <property type="match status" value="1"/>
</dbReference>
<evidence type="ECO:0000313" key="5">
    <source>
        <dbReference type="EMBL" id="OCF33119.1"/>
    </source>
</evidence>
<feature type="region of interest" description="Disordered" evidence="4">
    <location>
        <begin position="191"/>
        <end position="234"/>
    </location>
</feature>
<organism evidence="5 6">
    <name type="scientific">Kwoniella heveanensis BCC8398</name>
    <dbReference type="NCBI Taxonomy" id="1296120"/>
    <lineage>
        <taxon>Eukaryota</taxon>
        <taxon>Fungi</taxon>
        <taxon>Dikarya</taxon>
        <taxon>Basidiomycota</taxon>
        <taxon>Agaricomycotina</taxon>
        <taxon>Tremellomycetes</taxon>
        <taxon>Tremellales</taxon>
        <taxon>Cryptococcaceae</taxon>
        <taxon>Kwoniella</taxon>
    </lineage>
</organism>
<sequence length="234" mass="26802">MKARKAAEEMVDGRWIAPDSEYGTDDEGLDDVSSTDIDVLRISKDSWPSKFRYMAAQESKKRHIIKTEAMKEFKVSEAELLCLKHSLVPNPMNGKGPIQVYLRSAVEALAYRSHGGPIGHKWYLIWIADKMAKIDETRKANIEKAKKDGTWVQKKKKHQIRPFDWKYRNNPGFVHECDDEYCDCHDLKKSEQGTEVGKGNDGQAQTEGEGYSEVDDHVEDYIGDELEKAEDLDY</sequence>
<evidence type="ECO:0000256" key="3">
    <source>
        <dbReference type="ARBA" id="ARBA00023242"/>
    </source>
</evidence>
<comment type="subcellular location">
    <subcellularLocation>
        <location evidence="1">Nucleus</location>
    </subcellularLocation>
</comment>
<name>A0A1B9GPU6_9TREE</name>
<proteinExistence type="predicted"/>
<reference evidence="5 6" key="1">
    <citation type="submission" date="2013-07" db="EMBL/GenBank/DDBJ databases">
        <title>The Genome Sequence of Cryptococcus heveanensis BCC8398.</title>
        <authorList>
            <consortium name="The Broad Institute Genome Sequencing Platform"/>
            <person name="Cuomo C."/>
            <person name="Litvintseva A."/>
            <person name="Chen Y."/>
            <person name="Heitman J."/>
            <person name="Sun S."/>
            <person name="Springer D."/>
            <person name="Dromer F."/>
            <person name="Young S.K."/>
            <person name="Zeng Q."/>
            <person name="Gargeya S."/>
            <person name="Fitzgerald M."/>
            <person name="Abouelleil A."/>
            <person name="Alvarado L."/>
            <person name="Berlin A.M."/>
            <person name="Chapman S.B."/>
            <person name="Dewar J."/>
            <person name="Goldberg J."/>
            <person name="Griggs A."/>
            <person name="Gujja S."/>
            <person name="Hansen M."/>
            <person name="Howarth C."/>
            <person name="Imamovic A."/>
            <person name="Larimer J."/>
            <person name="McCowan C."/>
            <person name="Murphy C."/>
            <person name="Pearson M."/>
            <person name="Priest M."/>
            <person name="Roberts A."/>
            <person name="Saif S."/>
            <person name="Shea T."/>
            <person name="Sykes S."/>
            <person name="Wortman J."/>
            <person name="Nusbaum C."/>
            <person name="Birren B."/>
        </authorList>
    </citation>
    <scope>NUCLEOTIDE SEQUENCE [LARGE SCALE GENOMIC DNA]</scope>
    <source>
        <strain evidence="5 6">BCC8398</strain>
    </source>
</reference>
<evidence type="ECO:0000256" key="4">
    <source>
        <dbReference type="SAM" id="MobiDB-lite"/>
    </source>
</evidence>
<accession>A0A1B9GPU6</accession>
<dbReference type="STRING" id="1296120.A0A1B9GPU6"/>
<feature type="compositionally biased region" description="Basic and acidic residues" evidence="4">
    <location>
        <begin position="225"/>
        <end position="234"/>
    </location>
</feature>
<dbReference type="AlphaFoldDB" id="A0A1B9GPU6"/>